<proteinExistence type="predicted"/>
<accession>A0A517XPK3</accession>
<evidence type="ECO:0000313" key="1">
    <source>
        <dbReference type="EMBL" id="QDU19439.1"/>
    </source>
</evidence>
<name>A0A517XPK3_9BACT</name>
<reference evidence="1 2" key="1">
    <citation type="submission" date="2019-02" db="EMBL/GenBank/DDBJ databases">
        <title>Deep-cultivation of Planctomycetes and their phenomic and genomic characterization uncovers novel biology.</title>
        <authorList>
            <person name="Wiegand S."/>
            <person name="Jogler M."/>
            <person name="Boedeker C."/>
            <person name="Pinto D."/>
            <person name="Vollmers J."/>
            <person name="Rivas-Marin E."/>
            <person name="Kohn T."/>
            <person name="Peeters S.H."/>
            <person name="Heuer A."/>
            <person name="Rast P."/>
            <person name="Oberbeckmann S."/>
            <person name="Bunk B."/>
            <person name="Jeske O."/>
            <person name="Meyerdierks A."/>
            <person name="Storesund J.E."/>
            <person name="Kallscheuer N."/>
            <person name="Luecker S."/>
            <person name="Lage O.M."/>
            <person name="Pohl T."/>
            <person name="Merkel B.J."/>
            <person name="Hornburger P."/>
            <person name="Mueller R.-W."/>
            <person name="Bruemmer F."/>
            <person name="Labrenz M."/>
            <person name="Spormann A.M."/>
            <person name="Op den Camp H."/>
            <person name="Overmann J."/>
            <person name="Amann R."/>
            <person name="Jetten M.S.M."/>
            <person name="Mascher T."/>
            <person name="Medema M.H."/>
            <person name="Devos D.P."/>
            <person name="Kaster A.-K."/>
            <person name="Ovreas L."/>
            <person name="Rohde M."/>
            <person name="Galperin M.Y."/>
            <person name="Jogler C."/>
        </authorList>
    </citation>
    <scope>NUCLEOTIDE SEQUENCE [LARGE SCALE GENOMIC DNA]</scope>
    <source>
        <strain evidence="1 2">ETA_A1</strain>
    </source>
</reference>
<dbReference type="EMBL" id="CP036273">
    <property type="protein sequence ID" value="QDU19439.1"/>
    <property type="molecule type" value="Genomic_DNA"/>
</dbReference>
<organism evidence="1 2">
    <name type="scientific">Urbifossiella limnaea</name>
    <dbReference type="NCBI Taxonomy" id="2528023"/>
    <lineage>
        <taxon>Bacteria</taxon>
        <taxon>Pseudomonadati</taxon>
        <taxon>Planctomycetota</taxon>
        <taxon>Planctomycetia</taxon>
        <taxon>Gemmatales</taxon>
        <taxon>Gemmataceae</taxon>
        <taxon>Urbifossiella</taxon>
    </lineage>
</organism>
<dbReference type="AlphaFoldDB" id="A0A517XPK3"/>
<dbReference type="Proteomes" id="UP000319576">
    <property type="component" value="Chromosome"/>
</dbReference>
<protein>
    <submittedName>
        <fullName evidence="1">Uncharacterized protein</fullName>
    </submittedName>
</protein>
<gene>
    <name evidence="1" type="ORF">ETAA1_13630</name>
</gene>
<evidence type="ECO:0000313" key="2">
    <source>
        <dbReference type="Proteomes" id="UP000319576"/>
    </source>
</evidence>
<keyword evidence="2" id="KW-1185">Reference proteome</keyword>
<dbReference type="OrthoDB" id="5918091at2"/>
<dbReference type="KEGG" id="uli:ETAA1_13630"/>
<dbReference type="RefSeq" id="WP_145235429.1">
    <property type="nucleotide sequence ID" value="NZ_CP036273.1"/>
</dbReference>
<sequence length="616" mass="66122">MTGTPVTTVVAGDEALAEFRRGLDGPSILRHLAAANGPLLVGLPVGVGKSHALDAVAAELAATEPDTLVLVTAPRTDILVETRGRLRALGLAPVNLDRRPRKRCGPLDAEWAELEQLGCAALARRDLCGRCPHQSTCDWLSRWKGLSGSRLVLAAQQHLATDPHFVRRVQAATGAADVVTLVDESDLLLRPFRRHVAGPDLHRFADAAAATGCATGAAWAEACRTLLAAGDDLYDPWQFPGFSAGWAADVAAAGRAAHRPAFRFVAYDVAQFGRSDPSTRDRLPDGGVRFALPPVLGDRSIVFSGSAAPGLVRFRLDPDHRRGAIAAPFADYRFAHPGTRWVNLANAAGTAKYFPANAGRILDVFARLVARNITNRKTTLLVCKKQFREHCQSAMQRRVKALVGGTVRVVTKGWERYDLTDPRVIPLITYGVSGINRFELHDAVYCLTGYYAAPAAVECLVNDFEPAGRRVAVRLTFGTNPPRRAAVVEDPAVANTIVPQLAAWALEQKEADVVVQAVGRVRPFTRPREVVTFQVGALPGAPYDLEFRSPAELRAHFGLPTPAERRLAARVDQAAEAARLRAGGTTRREIGAALGVSLATVKRLLKAAKGGAQSAS</sequence>